<dbReference type="RefSeq" id="WP_083079848.1">
    <property type="nucleotide sequence ID" value="NZ_CP053562.1"/>
</dbReference>
<name>A0ABX6YQL3_9RHOB</name>
<sequence length="119" mass="13330">MIELSGRVGATLLAVDIFERRCDFRAGIGEHCCQDREFVTRARGGEDVEHDVVLSLVDDLSLGEEAENLALEKLENPAVWSNYVDNSGSHLGKPRNQREQQGRTAHPCFVVDFGYFEYG</sequence>
<evidence type="ECO:0000313" key="1">
    <source>
        <dbReference type="EMBL" id="QPZ90025.1"/>
    </source>
</evidence>
<accession>A0ABX6YQL3</accession>
<gene>
    <name evidence="1" type="ORF">AKL02_003410</name>
</gene>
<reference evidence="1 2" key="1">
    <citation type="submission" date="2020-05" db="EMBL/GenBank/DDBJ databases">
        <title>Thioclava electrotropha strain Elox9 finished genome.</title>
        <authorList>
            <person name="Rowe A.R."/>
            <person name="Wilbanks E.G."/>
        </authorList>
    </citation>
    <scope>NUCLEOTIDE SEQUENCE [LARGE SCALE GENOMIC DNA]</scope>
    <source>
        <strain evidence="1 2">Elox9</strain>
    </source>
</reference>
<proteinExistence type="predicted"/>
<keyword evidence="2" id="KW-1185">Reference proteome</keyword>
<evidence type="ECO:0000313" key="2">
    <source>
        <dbReference type="Proteomes" id="UP000192422"/>
    </source>
</evidence>
<dbReference type="Proteomes" id="UP000192422">
    <property type="component" value="Chromosome"/>
</dbReference>
<organism evidence="1 2">
    <name type="scientific">Thioclava electrotropha</name>
    <dbReference type="NCBI Taxonomy" id="1549850"/>
    <lineage>
        <taxon>Bacteria</taxon>
        <taxon>Pseudomonadati</taxon>
        <taxon>Pseudomonadota</taxon>
        <taxon>Alphaproteobacteria</taxon>
        <taxon>Rhodobacterales</taxon>
        <taxon>Paracoccaceae</taxon>
        <taxon>Thioclava</taxon>
    </lineage>
</organism>
<dbReference type="EMBL" id="CP053562">
    <property type="protein sequence ID" value="QPZ90025.1"/>
    <property type="molecule type" value="Genomic_DNA"/>
</dbReference>
<protein>
    <submittedName>
        <fullName evidence="1">Uncharacterized protein</fullName>
    </submittedName>
</protein>